<protein>
    <submittedName>
        <fullName evidence="1">Uncharacterized protein</fullName>
    </submittedName>
</protein>
<reference evidence="1" key="1">
    <citation type="submission" date="2023-09" db="EMBL/GenBank/DDBJ databases">
        <authorList>
            <person name="Zeng C."/>
        </authorList>
    </citation>
    <scope>NUCLEOTIDE SEQUENCE</scope>
    <source>
        <strain evidence="1">ZCY20-5</strain>
    </source>
</reference>
<keyword evidence="2" id="KW-1185">Reference proteome</keyword>
<accession>A0AA97H1K5</accession>
<dbReference type="RefSeq" id="WP_275845232.1">
    <property type="nucleotide sequence ID" value="NZ_CP135996.1"/>
</dbReference>
<gene>
    <name evidence="1" type="ORF">PXC00_09290</name>
</gene>
<evidence type="ECO:0000313" key="1">
    <source>
        <dbReference type="EMBL" id="WOC31412.1"/>
    </source>
</evidence>
<sequence length="63" mass="7496">MAQFLAGFLHLAGNSKEKPRKRLNKYKQNDKMIYQDSFKYEQIVTDKISKTTKLLVFDQREGR</sequence>
<dbReference type="EMBL" id="CP135996">
    <property type="protein sequence ID" value="WOC31412.1"/>
    <property type="molecule type" value="Genomic_DNA"/>
</dbReference>
<organism evidence="1 2">
    <name type="scientific">Caproicibacterium argilliputei</name>
    <dbReference type="NCBI Taxonomy" id="3030016"/>
    <lineage>
        <taxon>Bacteria</taxon>
        <taxon>Bacillati</taxon>
        <taxon>Bacillota</taxon>
        <taxon>Clostridia</taxon>
        <taxon>Eubacteriales</taxon>
        <taxon>Oscillospiraceae</taxon>
        <taxon>Caproicibacterium</taxon>
    </lineage>
</organism>
<evidence type="ECO:0000313" key="2">
    <source>
        <dbReference type="Proteomes" id="UP001300604"/>
    </source>
</evidence>
<dbReference type="AlphaFoldDB" id="A0AA97H1K5"/>
<reference evidence="1" key="2">
    <citation type="submission" date="2024-06" db="EMBL/GenBank/DDBJ databases">
        <title>Caproicibacterium argilliputei sp. nov, a novel caproic acid producing anaerobic bacterium isolated from pit mud.</title>
        <authorList>
            <person name="Xia S."/>
        </authorList>
    </citation>
    <scope>NUCLEOTIDE SEQUENCE</scope>
    <source>
        <strain evidence="1">ZCY20-5</strain>
    </source>
</reference>
<dbReference type="Proteomes" id="UP001300604">
    <property type="component" value="Chromosome"/>
</dbReference>
<proteinExistence type="predicted"/>
<dbReference type="KEGG" id="carl:PXC00_09290"/>
<name>A0AA97H1K5_9FIRM</name>